<dbReference type="AlphaFoldDB" id="G8P1E8"/>
<reference evidence="1 2" key="1">
    <citation type="submission" date="2011-11" db="EMBL/GenBank/DDBJ databases">
        <title>Complete sequence of Granulicella mallensis MP5ACTX8.</title>
        <authorList>
            <consortium name="US DOE Joint Genome Institute"/>
            <person name="Lucas S."/>
            <person name="Copeland A."/>
            <person name="Lapidus A."/>
            <person name="Cheng J.-F."/>
            <person name="Goodwin L."/>
            <person name="Pitluck S."/>
            <person name="Peters L."/>
            <person name="Lu M."/>
            <person name="Detter J.C."/>
            <person name="Han C."/>
            <person name="Tapia R."/>
            <person name="Land M."/>
            <person name="Hauser L."/>
            <person name="Kyrpides N."/>
            <person name="Ivanova N."/>
            <person name="Mikhailova N."/>
            <person name="Pagani I."/>
            <person name="Rawat S."/>
            <person name="Mannisto M."/>
            <person name="Haggblom M."/>
            <person name="Woyke T."/>
        </authorList>
    </citation>
    <scope>NUCLEOTIDE SEQUENCE [LARGE SCALE GENOMIC DNA]</scope>
    <source>
        <strain evidence="2">ATCC BAA-1857 / DSM 23137 / MP5ACTX8</strain>
    </source>
</reference>
<name>G8P1E8_GRAMM</name>
<evidence type="ECO:0000313" key="1">
    <source>
        <dbReference type="EMBL" id="AEU34687.1"/>
    </source>
</evidence>
<keyword evidence="2" id="KW-1185">Reference proteome</keyword>
<gene>
    <name evidence="1" type="ordered locus">AciX8_0332</name>
</gene>
<dbReference type="EMBL" id="CP003130">
    <property type="protein sequence ID" value="AEU34687.1"/>
    <property type="molecule type" value="Genomic_DNA"/>
</dbReference>
<protein>
    <submittedName>
        <fullName evidence="1">Uncharacterized protein</fullName>
    </submittedName>
</protein>
<accession>G8P1E8</accession>
<evidence type="ECO:0000313" key="2">
    <source>
        <dbReference type="Proteomes" id="UP000007113"/>
    </source>
</evidence>
<dbReference type="HOGENOM" id="CLU_1658353_0_0_0"/>
<organism evidence="1 2">
    <name type="scientific">Granulicella mallensis (strain ATCC BAA-1857 / DSM 23137 / MP5ACTX8)</name>
    <dbReference type="NCBI Taxonomy" id="682795"/>
    <lineage>
        <taxon>Bacteria</taxon>
        <taxon>Pseudomonadati</taxon>
        <taxon>Acidobacteriota</taxon>
        <taxon>Terriglobia</taxon>
        <taxon>Terriglobales</taxon>
        <taxon>Acidobacteriaceae</taxon>
        <taxon>Granulicella</taxon>
    </lineage>
</organism>
<dbReference type="KEGG" id="gma:AciX8_0332"/>
<dbReference type="OrthoDB" id="274371at2"/>
<dbReference type="STRING" id="682795.AciX8_0332"/>
<proteinExistence type="predicted"/>
<dbReference type="Proteomes" id="UP000007113">
    <property type="component" value="Chromosome"/>
</dbReference>
<sequence length="159" mass="17332">MSFDLYLFRFKAGEGATADKKVVLSLLQQHCKDGCDKFATYSATLPDNSHIEVRAKGLESDEIFSSCFCSLRSFSPAVIRFVYDIAKAADLVIFNAQGMADDASNPMVILTEEAQARELPKDVGSHPALCSSPEHLGQLLGIGIGTWAGHRDQVVEAHR</sequence>
<dbReference type="RefSeq" id="WP_014263571.1">
    <property type="nucleotide sequence ID" value="NC_016631.1"/>
</dbReference>